<feature type="domain" description="SHSP" evidence="12">
    <location>
        <begin position="13"/>
        <end position="117"/>
    </location>
</feature>
<evidence type="ECO:0000313" key="13">
    <source>
        <dbReference type="EMBL" id="KAJ4843983.1"/>
    </source>
</evidence>
<dbReference type="CDD" id="cd06464">
    <property type="entry name" value="ACD_sHsps-like"/>
    <property type="match status" value="1"/>
</dbReference>
<dbReference type="GO" id="GO:0006952">
    <property type="term" value="P:defense response"/>
    <property type="evidence" value="ECO:0007669"/>
    <property type="project" value="UniProtKB-KW"/>
</dbReference>
<evidence type="ECO:0000256" key="10">
    <source>
        <dbReference type="SAM" id="MobiDB-lite"/>
    </source>
</evidence>
<dbReference type="Proteomes" id="UP001141552">
    <property type="component" value="Unassembled WGS sequence"/>
</dbReference>
<keyword evidence="4" id="KW-0677">Repeat</keyword>
<accession>A0A9Q0G697</accession>
<evidence type="ECO:0000256" key="11">
    <source>
        <dbReference type="SAM" id="Phobius"/>
    </source>
</evidence>
<proteinExistence type="inferred from homology"/>
<comment type="subcellular location">
    <subcellularLocation>
        <location evidence="1">Cell membrane</location>
        <topology evidence="1">Single-pass membrane protein</topology>
    </subcellularLocation>
</comment>
<evidence type="ECO:0000256" key="3">
    <source>
        <dbReference type="ARBA" id="ARBA00022692"/>
    </source>
</evidence>
<comment type="similarity">
    <text evidence="8 9">Belongs to the small heat shock protein (HSP20) family.</text>
</comment>
<protein>
    <recommendedName>
        <fullName evidence="12">SHSP domain-containing protein</fullName>
    </recommendedName>
</protein>
<dbReference type="GO" id="GO:0034605">
    <property type="term" value="P:cellular response to heat"/>
    <property type="evidence" value="ECO:0007669"/>
    <property type="project" value="TreeGrafter"/>
</dbReference>
<feature type="compositionally biased region" description="Basic and acidic residues" evidence="10">
    <location>
        <begin position="248"/>
        <end position="264"/>
    </location>
</feature>
<dbReference type="Pfam" id="PF00011">
    <property type="entry name" value="HSP20"/>
    <property type="match status" value="1"/>
</dbReference>
<keyword evidence="6 11" id="KW-1133">Transmembrane helix</keyword>
<dbReference type="OrthoDB" id="1431247at2759"/>
<reference evidence="13" key="2">
    <citation type="journal article" date="2023" name="Plants (Basel)">
        <title>Annotation of the Turnera subulata (Passifloraceae) Draft Genome Reveals the S-Locus Evolved after the Divergence of Turneroideae from Passifloroideae in a Stepwise Manner.</title>
        <authorList>
            <person name="Henning P.M."/>
            <person name="Roalson E.H."/>
            <person name="Mir W."/>
            <person name="McCubbin A.G."/>
            <person name="Shore J.S."/>
        </authorList>
    </citation>
    <scope>NUCLEOTIDE SEQUENCE</scope>
    <source>
        <strain evidence="13">F60SS</strain>
    </source>
</reference>
<dbReference type="InterPro" id="IPR008978">
    <property type="entry name" value="HSP20-like_chaperone"/>
</dbReference>
<feature type="compositionally biased region" description="Basic and acidic residues" evidence="10">
    <location>
        <begin position="153"/>
        <end position="184"/>
    </location>
</feature>
<evidence type="ECO:0000259" key="12">
    <source>
        <dbReference type="PROSITE" id="PS01031"/>
    </source>
</evidence>
<keyword evidence="14" id="KW-1185">Reference proteome</keyword>
<feature type="compositionally biased region" description="Low complexity" evidence="10">
    <location>
        <begin position="117"/>
        <end position="135"/>
    </location>
</feature>
<keyword evidence="5" id="KW-0611">Plant defense</keyword>
<dbReference type="PROSITE" id="PS01031">
    <property type="entry name" value="SHSP"/>
    <property type="match status" value="1"/>
</dbReference>
<feature type="compositionally biased region" description="Polar residues" evidence="10">
    <location>
        <begin position="185"/>
        <end position="202"/>
    </location>
</feature>
<evidence type="ECO:0000256" key="4">
    <source>
        <dbReference type="ARBA" id="ARBA00022737"/>
    </source>
</evidence>
<name>A0A9Q0G697_9ROSI</name>
<evidence type="ECO:0000256" key="5">
    <source>
        <dbReference type="ARBA" id="ARBA00022821"/>
    </source>
</evidence>
<organism evidence="13 14">
    <name type="scientific">Turnera subulata</name>
    <dbReference type="NCBI Taxonomy" id="218843"/>
    <lineage>
        <taxon>Eukaryota</taxon>
        <taxon>Viridiplantae</taxon>
        <taxon>Streptophyta</taxon>
        <taxon>Embryophyta</taxon>
        <taxon>Tracheophyta</taxon>
        <taxon>Spermatophyta</taxon>
        <taxon>Magnoliopsida</taxon>
        <taxon>eudicotyledons</taxon>
        <taxon>Gunneridae</taxon>
        <taxon>Pentapetalae</taxon>
        <taxon>rosids</taxon>
        <taxon>fabids</taxon>
        <taxon>Malpighiales</taxon>
        <taxon>Passifloraceae</taxon>
        <taxon>Turnera</taxon>
    </lineage>
</organism>
<evidence type="ECO:0000256" key="8">
    <source>
        <dbReference type="PROSITE-ProRule" id="PRU00285"/>
    </source>
</evidence>
<keyword evidence="3 11" id="KW-0812">Transmembrane</keyword>
<evidence type="ECO:0000313" key="14">
    <source>
        <dbReference type="Proteomes" id="UP001141552"/>
    </source>
</evidence>
<feature type="transmembrane region" description="Helical" evidence="11">
    <location>
        <begin position="323"/>
        <end position="342"/>
    </location>
</feature>
<keyword evidence="2" id="KW-1003">Cell membrane</keyword>
<feature type="region of interest" description="Disordered" evidence="10">
    <location>
        <begin position="108"/>
        <end position="282"/>
    </location>
</feature>
<dbReference type="PANTHER" id="PTHR43670">
    <property type="entry name" value="HEAT SHOCK PROTEIN 26"/>
    <property type="match status" value="1"/>
</dbReference>
<reference evidence="13" key="1">
    <citation type="submission" date="2022-02" db="EMBL/GenBank/DDBJ databases">
        <authorList>
            <person name="Henning P.M."/>
            <person name="McCubbin A.G."/>
            <person name="Shore J.S."/>
        </authorList>
    </citation>
    <scope>NUCLEOTIDE SEQUENCE</scope>
    <source>
        <strain evidence="13">F60SS</strain>
        <tissue evidence="13">Leaves</tissue>
    </source>
</reference>
<comment type="caution">
    <text evidence="13">The sequence shown here is derived from an EMBL/GenBank/DDBJ whole genome shotgun (WGS) entry which is preliminary data.</text>
</comment>
<dbReference type="SUPFAM" id="SSF49764">
    <property type="entry name" value="HSP20-like chaperones"/>
    <property type="match status" value="1"/>
</dbReference>
<dbReference type="PANTHER" id="PTHR43670:SF121">
    <property type="entry name" value="PROTEIN RESTRICTED TEV MOVEMENT 2"/>
    <property type="match status" value="1"/>
</dbReference>
<dbReference type="AlphaFoldDB" id="A0A9Q0G697"/>
<dbReference type="EMBL" id="JAKUCV010002084">
    <property type="protein sequence ID" value="KAJ4843983.1"/>
    <property type="molecule type" value="Genomic_DNA"/>
</dbReference>
<feature type="compositionally biased region" description="Basic and acidic residues" evidence="10">
    <location>
        <begin position="209"/>
        <end position="220"/>
    </location>
</feature>
<gene>
    <name evidence="13" type="ORF">Tsubulata_043392</name>
</gene>
<evidence type="ECO:0000256" key="2">
    <source>
        <dbReference type="ARBA" id="ARBA00022475"/>
    </source>
</evidence>
<keyword evidence="7 11" id="KW-0472">Membrane</keyword>
<dbReference type="Gene3D" id="2.60.40.790">
    <property type="match status" value="1"/>
</dbReference>
<sequence length="355" mass="39084">MATRTRTVGSTVVQYEDFVPRSEWKEEEGANILHIHLPGFQKEQMKITYVHSSRTIRVLGERPVINNKWKRFNKVFPVPQNCEVSKIQGRFQDGVLIITMPKSTITQAVPKEEVKTTSDASTPSRTAPSPRTTATEPKAGKVVDETTSLSRQKQMEGKKVEEKTPTPKGDLKEPKPQKAQDDASQKVSADAINQKTEKTSAVPSAAVADQKRKETTEKTTEPALQKPLLQQEEISKKRKEPLTSESEEGSKKSEESAEIDKKADPTTSQNKPQKAVKFGASEEKPIKDSIIEKAKGVKDRAAAAAKNTVKGFNMELTEERKSMVNVGVAVLVIVALGAYIAYSYRSSGSTGTSDQ</sequence>
<dbReference type="GO" id="GO:0005886">
    <property type="term" value="C:plasma membrane"/>
    <property type="evidence" value="ECO:0007669"/>
    <property type="project" value="UniProtKB-SubCell"/>
</dbReference>
<evidence type="ECO:0000256" key="1">
    <source>
        <dbReference type="ARBA" id="ARBA00004162"/>
    </source>
</evidence>
<evidence type="ECO:0000256" key="9">
    <source>
        <dbReference type="RuleBase" id="RU003616"/>
    </source>
</evidence>
<evidence type="ECO:0000256" key="7">
    <source>
        <dbReference type="ARBA" id="ARBA00023136"/>
    </source>
</evidence>
<evidence type="ECO:0000256" key="6">
    <source>
        <dbReference type="ARBA" id="ARBA00022989"/>
    </source>
</evidence>
<dbReference type="InterPro" id="IPR002068">
    <property type="entry name" value="A-crystallin/Hsp20_dom"/>
</dbReference>